<dbReference type="Pfam" id="PF00005">
    <property type="entry name" value="ABC_tran"/>
    <property type="match status" value="1"/>
</dbReference>
<gene>
    <name evidence="4" type="ORF">JOE68_005460</name>
</gene>
<dbReference type="PROSITE" id="PS50893">
    <property type="entry name" value="ABC_TRANSPORTER_2"/>
    <property type="match status" value="1"/>
</dbReference>
<accession>A0ABS2SE93</accession>
<dbReference type="EMBL" id="JAFBCL010000001">
    <property type="protein sequence ID" value="MBM7814595.1"/>
    <property type="molecule type" value="Genomic_DNA"/>
</dbReference>
<proteinExistence type="predicted"/>
<dbReference type="InterPro" id="IPR027417">
    <property type="entry name" value="P-loop_NTPase"/>
</dbReference>
<dbReference type="InterPro" id="IPR003593">
    <property type="entry name" value="AAA+_ATPase"/>
</dbReference>
<evidence type="ECO:0000313" key="4">
    <source>
        <dbReference type="EMBL" id="MBM7814595.1"/>
    </source>
</evidence>
<dbReference type="PROSITE" id="PS00211">
    <property type="entry name" value="ABC_TRANSPORTER_1"/>
    <property type="match status" value="1"/>
</dbReference>
<dbReference type="InterPro" id="IPR003439">
    <property type="entry name" value="ABC_transporter-like_ATP-bd"/>
</dbReference>
<dbReference type="InterPro" id="IPR017871">
    <property type="entry name" value="ABC_transporter-like_CS"/>
</dbReference>
<organism evidence="4 5">
    <name type="scientific">Saccharothrix algeriensis</name>
    <dbReference type="NCBI Taxonomy" id="173560"/>
    <lineage>
        <taxon>Bacteria</taxon>
        <taxon>Bacillati</taxon>
        <taxon>Actinomycetota</taxon>
        <taxon>Actinomycetes</taxon>
        <taxon>Pseudonocardiales</taxon>
        <taxon>Pseudonocardiaceae</taxon>
        <taxon>Saccharothrix</taxon>
    </lineage>
</organism>
<dbReference type="SUPFAM" id="SSF52540">
    <property type="entry name" value="P-loop containing nucleoside triphosphate hydrolases"/>
    <property type="match status" value="1"/>
</dbReference>
<comment type="caution">
    <text evidence="4">The sequence shown here is derived from an EMBL/GenBank/DDBJ whole genome shotgun (WGS) entry which is preliminary data.</text>
</comment>
<dbReference type="Gene3D" id="3.40.50.300">
    <property type="entry name" value="P-loop containing nucleotide triphosphate hydrolases"/>
    <property type="match status" value="1"/>
</dbReference>
<name>A0ABS2SE93_9PSEU</name>
<protein>
    <submittedName>
        <fullName evidence="4">ABC-type phosphate/phosphonate transport system ATPase subunit</fullName>
    </submittedName>
</protein>
<keyword evidence="2" id="KW-0067">ATP-binding</keyword>
<feature type="domain" description="ABC transporter" evidence="3">
    <location>
        <begin position="3"/>
        <end position="245"/>
    </location>
</feature>
<sequence length="246" mass="26235">MQIRLTGVSATFPGRADPALDDVTLTIGEAEHVVLLGPSGSGKTTLLRSVLGAVTPASGTVSVGGKDPAKASELRFIRRRTGVVRQGNDLVHGLTAQTNAVLGTSADWGVRDWFAVLRGRMPTRYAQRVQALADAQGIRPFLRYPVERLSGGQRQRVALVRAVLSEPRLLLADEPTSGLDPATARAAIRTLRAADGVTVVVSTHDLAIARQFPRVIALRDGRVCFDGPELSDRDAEAVYEGAEARP</sequence>
<evidence type="ECO:0000313" key="5">
    <source>
        <dbReference type="Proteomes" id="UP001195724"/>
    </source>
</evidence>
<dbReference type="InterPro" id="IPR015854">
    <property type="entry name" value="ABC_transpr_LolD-like"/>
</dbReference>
<evidence type="ECO:0000256" key="2">
    <source>
        <dbReference type="ARBA" id="ARBA00022840"/>
    </source>
</evidence>
<dbReference type="SMART" id="SM00382">
    <property type="entry name" value="AAA"/>
    <property type="match status" value="1"/>
</dbReference>
<keyword evidence="1" id="KW-0547">Nucleotide-binding</keyword>
<evidence type="ECO:0000259" key="3">
    <source>
        <dbReference type="PROSITE" id="PS50893"/>
    </source>
</evidence>
<reference evidence="4 5" key="1">
    <citation type="submission" date="2021-01" db="EMBL/GenBank/DDBJ databases">
        <title>Sequencing the genomes of 1000 actinobacteria strains.</title>
        <authorList>
            <person name="Klenk H.-P."/>
        </authorList>
    </citation>
    <scope>NUCLEOTIDE SEQUENCE [LARGE SCALE GENOMIC DNA]</scope>
    <source>
        <strain evidence="4 5">DSM 44581</strain>
    </source>
</reference>
<dbReference type="RefSeq" id="WP_204845223.1">
    <property type="nucleotide sequence ID" value="NZ_JAFBCL010000001.1"/>
</dbReference>
<dbReference type="Proteomes" id="UP001195724">
    <property type="component" value="Unassembled WGS sequence"/>
</dbReference>
<dbReference type="PANTHER" id="PTHR24220">
    <property type="entry name" value="IMPORT ATP-BINDING PROTEIN"/>
    <property type="match status" value="1"/>
</dbReference>
<evidence type="ECO:0000256" key="1">
    <source>
        <dbReference type="ARBA" id="ARBA00022741"/>
    </source>
</evidence>
<keyword evidence="5" id="KW-1185">Reference proteome</keyword>